<evidence type="ECO:0000259" key="2">
    <source>
        <dbReference type="Pfam" id="PF14358"/>
    </source>
</evidence>
<keyword evidence="1" id="KW-0812">Transmembrane</keyword>
<keyword evidence="4" id="KW-1185">Reference proteome</keyword>
<feature type="transmembrane region" description="Helical" evidence="1">
    <location>
        <begin position="86"/>
        <end position="111"/>
    </location>
</feature>
<proteinExistence type="predicted"/>
<reference evidence="3 4" key="1">
    <citation type="submission" date="2022-08" db="EMBL/GenBank/DDBJ databases">
        <title>Genome Sequence of the sulphate-reducing bacterium, Pseudodesulfovibrio sp. SYK.</title>
        <authorList>
            <person name="Kondo R."/>
            <person name="Kataoka T."/>
        </authorList>
    </citation>
    <scope>NUCLEOTIDE SEQUENCE [LARGE SCALE GENOMIC DNA]</scope>
    <source>
        <strain evidence="3 4">SYK</strain>
    </source>
</reference>
<evidence type="ECO:0000256" key="1">
    <source>
        <dbReference type="SAM" id="Phobius"/>
    </source>
</evidence>
<accession>A0ABN6S2N7</accession>
<evidence type="ECO:0000313" key="3">
    <source>
        <dbReference type="EMBL" id="BDQ37452.1"/>
    </source>
</evidence>
<protein>
    <recommendedName>
        <fullName evidence="2">Flavinylation-associated cytochrome domain-containing protein</fullName>
    </recommendedName>
</protein>
<keyword evidence="1" id="KW-1133">Transmembrane helix</keyword>
<dbReference type="InterPro" id="IPR025517">
    <property type="entry name" value="DUF4405"/>
</dbReference>
<dbReference type="Pfam" id="PF14358">
    <property type="entry name" value="DUF4405"/>
    <property type="match status" value="1"/>
</dbReference>
<organism evidence="3 4">
    <name type="scientific">Pseudodesulfovibrio nedwellii</name>
    <dbReference type="NCBI Taxonomy" id="2973072"/>
    <lineage>
        <taxon>Bacteria</taxon>
        <taxon>Pseudomonadati</taxon>
        <taxon>Thermodesulfobacteriota</taxon>
        <taxon>Desulfovibrionia</taxon>
        <taxon>Desulfovibrionales</taxon>
        <taxon>Desulfovibrionaceae</taxon>
    </lineage>
</organism>
<dbReference type="Proteomes" id="UP001317742">
    <property type="component" value="Chromosome"/>
</dbReference>
<dbReference type="EMBL" id="AP026709">
    <property type="protein sequence ID" value="BDQ37452.1"/>
    <property type="molecule type" value="Genomic_DNA"/>
</dbReference>
<name>A0ABN6S2N7_9BACT</name>
<gene>
    <name evidence="3" type="ORF">SYK_18120</name>
</gene>
<evidence type="ECO:0000313" key="4">
    <source>
        <dbReference type="Proteomes" id="UP001317742"/>
    </source>
</evidence>
<feature type="transmembrane region" description="Helical" evidence="1">
    <location>
        <begin position="49"/>
        <end position="70"/>
    </location>
</feature>
<feature type="domain" description="Flavinylation-associated cytochrome" evidence="2">
    <location>
        <begin position="6"/>
        <end position="72"/>
    </location>
</feature>
<keyword evidence="1" id="KW-0472">Membrane</keyword>
<sequence>MTMRKITSLTGLLSFLITLLTSVILYVVPEGRVAYWADWHLLGLTKTQWGDIHTTVGTLFLVAMFLHIWLNWKPLMAYMKNRARELVILTVPMVISLVLTLFVLVGTLLGLPPMQQLLDFSAEIKDEATTTYGNPPYGHAETSPLMKFCGFLGLDAAKAVETLHAAGYDSTINEQSLIKDIARSKGVSPQQVYDTIRGGQDVDLYKGMPAVPPAGTGKLKVGDVCNTYGLDVDEVLAKLKAAGMDATPESSFKSLAEKHDSTPKDVYLIIKGK</sequence>